<accession>A0A133U5Q1</accession>
<dbReference type="Proteomes" id="UP000070184">
    <property type="component" value="Unassembled WGS sequence"/>
</dbReference>
<dbReference type="AlphaFoldDB" id="A0A133U5Q1"/>
<evidence type="ECO:0000313" key="3">
    <source>
        <dbReference type="Proteomes" id="UP000070184"/>
    </source>
</evidence>
<feature type="compositionally biased region" description="Basic and acidic residues" evidence="1">
    <location>
        <begin position="66"/>
        <end position="78"/>
    </location>
</feature>
<proteinExistence type="predicted"/>
<reference evidence="2 3" key="1">
    <citation type="journal article" date="2016" name="Sci. Rep.">
        <title>Metabolic traits of an uncultured archaeal lineage -MSBL1- from brine pools of the Red Sea.</title>
        <authorList>
            <person name="Mwirichia R."/>
            <person name="Alam I."/>
            <person name="Rashid M."/>
            <person name="Vinu M."/>
            <person name="Ba-Alawi W."/>
            <person name="Anthony Kamau A."/>
            <person name="Kamanda Ngugi D."/>
            <person name="Goker M."/>
            <person name="Klenk H.P."/>
            <person name="Bajic V."/>
            <person name="Stingl U."/>
        </authorList>
    </citation>
    <scope>NUCLEOTIDE SEQUENCE [LARGE SCALE GENOMIC DNA]</scope>
    <source>
        <strain evidence="2">SCGC-AAA259B11</strain>
    </source>
</reference>
<dbReference type="EMBL" id="LHXK01000033">
    <property type="protein sequence ID" value="KXA89520.1"/>
    <property type="molecule type" value="Genomic_DNA"/>
</dbReference>
<feature type="region of interest" description="Disordered" evidence="1">
    <location>
        <begin position="59"/>
        <end position="78"/>
    </location>
</feature>
<protein>
    <submittedName>
        <fullName evidence="2">Uncharacterized protein</fullName>
    </submittedName>
</protein>
<keyword evidence="3" id="KW-1185">Reference proteome</keyword>
<gene>
    <name evidence="2" type="ORF">AKJ61_02730</name>
</gene>
<comment type="caution">
    <text evidence="2">The sequence shown here is derived from an EMBL/GenBank/DDBJ whole genome shotgun (WGS) entry which is preliminary data.</text>
</comment>
<sequence>MRSVFFLFVYQCFFIQLNFKSLDSLSRIEGIEMGLSALDEKAEELEEKKEEFKRKMKMIRGRGRGRGGEERGDRRYVG</sequence>
<evidence type="ECO:0000313" key="2">
    <source>
        <dbReference type="EMBL" id="KXA89520.1"/>
    </source>
</evidence>
<evidence type="ECO:0000256" key="1">
    <source>
        <dbReference type="SAM" id="MobiDB-lite"/>
    </source>
</evidence>
<organism evidence="2 3">
    <name type="scientific">candidate division MSBL1 archaeon SCGC-AAA259B11</name>
    <dbReference type="NCBI Taxonomy" id="1698260"/>
    <lineage>
        <taxon>Archaea</taxon>
        <taxon>Methanobacteriati</taxon>
        <taxon>Methanobacteriota</taxon>
        <taxon>candidate division MSBL1</taxon>
    </lineage>
</organism>
<name>A0A133U5Q1_9EURY</name>